<dbReference type="EC" id="3.4.24.-" evidence="3"/>
<feature type="domain" description="Peptidase M16 N-terminal" evidence="1">
    <location>
        <begin position="54"/>
        <end position="183"/>
    </location>
</feature>
<evidence type="ECO:0000313" key="4">
    <source>
        <dbReference type="Proteomes" id="UP000265800"/>
    </source>
</evidence>
<dbReference type="InterPro" id="IPR011765">
    <property type="entry name" value="Pept_M16_N"/>
</dbReference>
<dbReference type="GO" id="GO:0006508">
    <property type="term" value="P:proteolysis"/>
    <property type="evidence" value="ECO:0007669"/>
    <property type="project" value="UniProtKB-KW"/>
</dbReference>
<dbReference type="InterPro" id="IPR007863">
    <property type="entry name" value="Peptidase_M16_C"/>
</dbReference>
<comment type="caution">
    <text evidence="3">The sequence shown here is derived from an EMBL/GenBank/DDBJ whole genome shotgun (WGS) entry which is preliminary data.</text>
</comment>
<dbReference type="GO" id="GO:0046872">
    <property type="term" value="F:metal ion binding"/>
    <property type="evidence" value="ECO:0007669"/>
    <property type="project" value="InterPro"/>
</dbReference>
<evidence type="ECO:0000313" key="3">
    <source>
        <dbReference type="EMBL" id="RIH85871.1"/>
    </source>
</evidence>
<feature type="domain" description="Peptidase M16 C-terminal" evidence="2">
    <location>
        <begin position="205"/>
        <end position="379"/>
    </location>
</feature>
<dbReference type="PANTHER" id="PTHR11851">
    <property type="entry name" value="METALLOPROTEASE"/>
    <property type="match status" value="1"/>
</dbReference>
<gene>
    <name evidence="3" type="ORF">Mlute_01459</name>
</gene>
<dbReference type="Gene3D" id="3.30.830.10">
    <property type="entry name" value="Metalloenzyme, LuxS/M16 peptidase-like"/>
    <property type="match status" value="2"/>
</dbReference>
<accession>A0A399EUG7</accession>
<proteinExistence type="predicted"/>
<evidence type="ECO:0000259" key="2">
    <source>
        <dbReference type="Pfam" id="PF05193"/>
    </source>
</evidence>
<name>A0A399EUG7_9DEIN</name>
<dbReference type="Pfam" id="PF00675">
    <property type="entry name" value="Peptidase_M16"/>
    <property type="match status" value="1"/>
</dbReference>
<dbReference type="InterPro" id="IPR050361">
    <property type="entry name" value="MPP/UQCRC_Complex"/>
</dbReference>
<dbReference type="Proteomes" id="UP000265800">
    <property type="component" value="Unassembled WGS sequence"/>
</dbReference>
<keyword evidence="3" id="KW-0645">Protease</keyword>
<dbReference type="AlphaFoldDB" id="A0A399EUG7"/>
<dbReference type="RefSeq" id="WP_182482497.1">
    <property type="nucleotide sequence ID" value="NZ_QWKZ01000039.1"/>
</dbReference>
<dbReference type="SUPFAM" id="SSF63411">
    <property type="entry name" value="LuxS/MPP-like metallohydrolase"/>
    <property type="match status" value="2"/>
</dbReference>
<organism evidence="3 4">
    <name type="scientific">Meiothermus luteus</name>
    <dbReference type="NCBI Taxonomy" id="2026184"/>
    <lineage>
        <taxon>Bacteria</taxon>
        <taxon>Thermotogati</taxon>
        <taxon>Deinococcota</taxon>
        <taxon>Deinococci</taxon>
        <taxon>Thermales</taxon>
        <taxon>Thermaceae</taxon>
        <taxon>Meiothermus</taxon>
    </lineage>
</organism>
<evidence type="ECO:0000259" key="1">
    <source>
        <dbReference type="Pfam" id="PF00675"/>
    </source>
</evidence>
<dbReference type="Pfam" id="PF05193">
    <property type="entry name" value="Peptidase_M16_C"/>
    <property type="match status" value="1"/>
</dbReference>
<sequence>MRALWMLLVGLSLALGQGLGVPADWPDPFKMQFPRIEPRPIRPTEVTLTNGLKVLLVPDNRLPFVTGRVYLRAGSIYEPDDKVGLTGIFAAVMRTGGAGERSPDQVDEILETLAASVSVSSDSLFTSVAFDTLSENLDQVLQVWADVLVRPRFAQERLDLEKGRALEAIRRRNDQPTQIAVREFVRRINEGHPAGRVSSAASVQSITRDDLLAFHQRFFRPNNAILAISGDFRIPEMVGRLERALAGWRRGEVVLPTFAPPSPKPAIYFAQKEANQSVIYMGQPTVTAFAPGYSELDLLSRILGDGFNSRLFLEVRTKRGLAYATGGAQTQGFGWPGFFYGASISRVEKTAEVIELMLSQFRDLRERPVSQEELELFRNNILNAEVFRFTSRQAVAERIARTQMLGLPPDYYEQYVRQIQAVTPADLQRVMQQYVRPEQFVIVVVGDQRQFDKPLSSLGNVVEVPLE</sequence>
<dbReference type="InterPro" id="IPR011249">
    <property type="entry name" value="Metalloenz_LuxS/M16"/>
</dbReference>
<keyword evidence="4" id="KW-1185">Reference proteome</keyword>
<dbReference type="EMBL" id="QWKZ01000039">
    <property type="protein sequence ID" value="RIH85871.1"/>
    <property type="molecule type" value="Genomic_DNA"/>
</dbReference>
<reference evidence="3 4" key="1">
    <citation type="submission" date="2018-08" db="EMBL/GenBank/DDBJ databases">
        <title>Meiothermus luteus KCTC 52599 genome sequencing project.</title>
        <authorList>
            <person name="Da Costa M.S."/>
            <person name="Albuquerque L."/>
            <person name="Raposo P."/>
            <person name="Froufe H.J.C."/>
            <person name="Barroso C.S."/>
            <person name="Egas C."/>
        </authorList>
    </citation>
    <scope>NUCLEOTIDE SEQUENCE [LARGE SCALE GENOMIC DNA]</scope>
    <source>
        <strain evidence="3 4">KCTC 52599</strain>
    </source>
</reference>
<dbReference type="PANTHER" id="PTHR11851:SF225">
    <property type="entry name" value="NON-PEPTIDASE HOMOLOG YMXG"/>
    <property type="match status" value="1"/>
</dbReference>
<protein>
    <submittedName>
        <fullName evidence="3">Putative zinc protease</fullName>
        <ecNumber evidence="3">3.4.24.-</ecNumber>
    </submittedName>
</protein>
<keyword evidence="3" id="KW-0378">Hydrolase</keyword>
<dbReference type="GO" id="GO:0008233">
    <property type="term" value="F:peptidase activity"/>
    <property type="evidence" value="ECO:0007669"/>
    <property type="project" value="UniProtKB-KW"/>
</dbReference>